<feature type="transmembrane region" description="Helical" evidence="6">
    <location>
        <begin position="318"/>
        <end position="345"/>
    </location>
</feature>
<dbReference type="GO" id="GO:0005886">
    <property type="term" value="C:plasma membrane"/>
    <property type="evidence" value="ECO:0007669"/>
    <property type="project" value="UniProtKB-SubCell"/>
</dbReference>
<dbReference type="UniPathway" id="UPA00219"/>
<dbReference type="PANTHER" id="PTHR30474">
    <property type="entry name" value="CELL CYCLE PROTEIN"/>
    <property type="match status" value="1"/>
</dbReference>
<keyword evidence="6" id="KW-0573">Peptidoglycan synthesis</keyword>
<evidence type="ECO:0000256" key="4">
    <source>
        <dbReference type="ARBA" id="ARBA00022989"/>
    </source>
</evidence>
<sequence>MVDSKDYVRQIDSEGFARRRNFWGSIHLDPWMLMLLLTLFISGLFVLYSASDEGLMAVKRQIRFFAVGLVVMVIVANVPMLFYRRVAPVIYLVGLVLLVLVIIMGTGAKGAQRWLAIPGVIRFQPSEILKLVMPLTVAWYLSVRALPPKPKYVFAVMAIVFVPTLLIAAQPDLGTSILVASSGIFVLLLAGLSFWYLLGGAAVLAAAAYPMWHFGLREYQRGRILTLLDPERDKFGAGWNIIQSKTAIGSGGLHGKGWFEGTQSQLNFLPESHTDFIIAVLAEEFGFIGVMLLLGLYLAIVARGMVIAWTATTNFNKLVAGSVTLTFFVYIFVNMGMVSGLLPVVGVPLPLVSRGGTSIVTLMAGFGLIMAAATDKQQFAK</sequence>
<keyword evidence="6" id="KW-0997">Cell inner membrane</keyword>
<comment type="subcellular location">
    <subcellularLocation>
        <location evidence="6">Cell inner membrane</location>
        <topology evidence="6">Multi-pass membrane protein</topology>
    </subcellularLocation>
    <subcellularLocation>
        <location evidence="1">Membrane</location>
        <topology evidence="1">Multi-pass membrane protein</topology>
    </subcellularLocation>
</comment>
<comment type="catalytic activity">
    <reaction evidence="6">
        <text>[GlcNAc-(1-&gt;4)-Mur2Ac(oyl-L-Ala-gamma-D-Glu-L-Lys-D-Ala-D-Ala)](n)-di-trans,octa-cis-undecaprenyl diphosphate + beta-D-GlcNAc-(1-&gt;4)-Mur2Ac(oyl-L-Ala-gamma-D-Glu-L-Lys-D-Ala-D-Ala)-di-trans,octa-cis-undecaprenyl diphosphate = [GlcNAc-(1-&gt;4)-Mur2Ac(oyl-L-Ala-gamma-D-Glu-L-Lys-D-Ala-D-Ala)](n+1)-di-trans,octa-cis-undecaprenyl diphosphate + di-trans,octa-cis-undecaprenyl diphosphate + H(+)</text>
        <dbReference type="Rhea" id="RHEA:23708"/>
        <dbReference type="Rhea" id="RHEA-COMP:9602"/>
        <dbReference type="Rhea" id="RHEA-COMP:9603"/>
        <dbReference type="ChEBI" id="CHEBI:15378"/>
        <dbReference type="ChEBI" id="CHEBI:58405"/>
        <dbReference type="ChEBI" id="CHEBI:60033"/>
        <dbReference type="ChEBI" id="CHEBI:78435"/>
        <dbReference type="EC" id="2.4.99.28"/>
    </reaction>
</comment>
<keyword evidence="4 6" id="KW-1133">Transmembrane helix</keyword>
<evidence type="ECO:0000256" key="2">
    <source>
        <dbReference type="ARBA" id="ARBA00022692"/>
    </source>
</evidence>
<dbReference type="GO" id="GO:0032153">
    <property type="term" value="C:cell division site"/>
    <property type="evidence" value="ECO:0007669"/>
    <property type="project" value="TreeGrafter"/>
</dbReference>
<dbReference type="OrthoDB" id="9768187at2"/>
<dbReference type="Proteomes" id="UP000441399">
    <property type="component" value="Unassembled WGS sequence"/>
</dbReference>
<dbReference type="Pfam" id="PF01098">
    <property type="entry name" value="FTSW_RODA_SPOVE"/>
    <property type="match status" value="1"/>
</dbReference>
<dbReference type="HAMAP" id="MF_02079">
    <property type="entry name" value="PGT_RodA"/>
    <property type="match status" value="1"/>
</dbReference>
<dbReference type="PANTHER" id="PTHR30474:SF1">
    <property type="entry name" value="PEPTIDOGLYCAN GLYCOSYLTRANSFERASE MRDB"/>
    <property type="match status" value="1"/>
</dbReference>
<dbReference type="InterPro" id="IPR011923">
    <property type="entry name" value="RodA/MrdB"/>
</dbReference>
<dbReference type="InterPro" id="IPR001182">
    <property type="entry name" value="FtsW/RodA"/>
</dbReference>
<dbReference type="AlphaFoldDB" id="A0A5S9QWR7"/>
<comment type="function">
    <text evidence="6">Peptidoglycan polymerase that is essential for cell wall elongation.</text>
</comment>
<dbReference type="NCBIfam" id="TIGR02210">
    <property type="entry name" value="rodA_shape"/>
    <property type="match status" value="1"/>
</dbReference>
<dbReference type="EMBL" id="CACSIO010000060">
    <property type="protein sequence ID" value="CAA0124250.1"/>
    <property type="molecule type" value="Genomic_DNA"/>
</dbReference>
<protein>
    <recommendedName>
        <fullName evidence="6">Peptidoglycan glycosyltransferase MrdB</fullName>
        <shortName evidence="6">PGT</shortName>
        <ecNumber evidence="6">2.4.99.28</ecNumber>
    </recommendedName>
    <alternativeName>
        <fullName evidence="6">Cell elongation protein RodA</fullName>
    </alternativeName>
    <alternativeName>
        <fullName evidence="6">Cell wall polymerase</fullName>
    </alternativeName>
    <alternativeName>
        <fullName evidence="6">Peptidoglycan polymerase</fullName>
        <shortName evidence="6">PG polymerase</shortName>
    </alternativeName>
</protein>
<comment type="pathway">
    <text evidence="6">Cell wall biogenesis; peptidoglycan biosynthesis.</text>
</comment>
<feature type="transmembrane region" description="Helical" evidence="6">
    <location>
        <begin position="62"/>
        <end position="83"/>
    </location>
</feature>
<proteinExistence type="inferred from homology"/>
<gene>
    <name evidence="6 7" type="primary">mrdB</name>
    <name evidence="6" type="synonym">rodA</name>
    <name evidence="7" type="ORF">OPDIPICF_03038</name>
</gene>
<dbReference type="GO" id="GO:0051301">
    <property type="term" value="P:cell division"/>
    <property type="evidence" value="ECO:0007669"/>
    <property type="project" value="InterPro"/>
</dbReference>
<keyword evidence="5 6" id="KW-0472">Membrane</keyword>
<dbReference type="GO" id="GO:0071555">
    <property type="term" value="P:cell wall organization"/>
    <property type="evidence" value="ECO:0007669"/>
    <property type="project" value="UniProtKB-KW"/>
</dbReference>
<keyword evidence="8" id="KW-1185">Reference proteome</keyword>
<evidence type="ECO:0000256" key="6">
    <source>
        <dbReference type="HAMAP-Rule" id="MF_02079"/>
    </source>
</evidence>
<evidence type="ECO:0000256" key="1">
    <source>
        <dbReference type="ARBA" id="ARBA00004141"/>
    </source>
</evidence>
<feature type="transmembrane region" description="Helical" evidence="6">
    <location>
        <begin position="351"/>
        <end position="373"/>
    </location>
</feature>
<feature type="transmembrane region" description="Helical" evidence="6">
    <location>
        <begin position="176"/>
        <end position="209"/>
    </location>
</feature>
<feature type="transmembrane region" description="Helical" evidence="6">
    <location>
        <begin position="31"/>
        <end position="50"/>
    </location>
</feature>
<keyword evidence="6" id="KW-0961">Cell wall biogenesis/degradation</keyword>
<evidence type="ECO:0000313" key="7">
    <source>
        <dbReference type="EMBL" id="CAA0124250.1"/>
    </source>
</evidence>
<keyword evidence="3 6" id="KW-0133">Cell shape</keyword>
<keyword evidence="2 6" id="KW-0812">Transmembrane</keyword>
<reference evidence="7 8" key="1">
    <citation type="submission" date="2019-11" db="EMBL/GenBank/DDBJ databases">
        <authorList>
            <person name="Holert J."/>
        </authorList>
    </citation>
    <scope>NUCLEOTIDE SEQUENCE [LARGE SCALE GENOMIC DNA]</scope>
    <source>
        <strain evidence="7">SB11_3</strain>
    </source>
</reference>
<comment type="similarity">
    <text evidence="6">Belongs to the SEDS family. MrdB/RodA subfamily.</text>
</comment>
<evidence type="ECO:0000256" key="5">
    <source>
        <dbReference type="ARBA" id="ARBA00023136"/>
    </source>
</evidence>
<feature type="transmembrane region" description="Helical" evidence="6">
    <location>
        <begin position="89"/>
        <end position="108"/>
    </location>
</feature>
<dbReference type="EC" id="2.4.99.28" evidence="6"/>
<name>A0A5S9QWR7_9GAMM</name>
<feature type="transmembrane region" description="Helical" evidence="6">
    <location>
        <begin position="152"/>
        <end position="169"/>
    </location>
</feature>
<keyword evidence="6" id="KW-1003">Cell membrane</keyword>
<dbReference type="GO" id="GO:0008360">
    <property type="term" value="P:regulation of cell shape"/>
    <property type="evidence" value="ECO:0007669"/>
    <property type="project" value="UniProtKB-KW"/>
</dbReference>
<organism evidence="7 8">
    <name type="scientific">BD1-7 clade bacterium</name>
    <dbReference type="NCBI Taxonomy" id="2029982"/>
    <lineage>
        <taxon>Bacteria</taxon>
        <taxon>Pseudomonadati</taxon>
        <taxon>Pseudomonadota</taxon>
        <taxon>Gammaproteobacteria</taxon>
        <taxon>Cellvibrionales</taxon>
        <taxon>Spongiibacteraceae</taxon>
        <taxon>BD1-7 clade</taxon>
    </lineage>
</organism>
<evidence type="ECO:0000313" key="8">
    <source>
        <dbReference type="Proteomes" id="UP000441399"/>
    </source>
</evidence>
<feature type="transmembrane region" description="Helical" evidence="6">
    <location>
        <begin position="285"/>
        <end position="306"/>
    </location>
</feature>
<dbReference type="GO" id="GO:0015648">
    <property type="term" value="F:lipid-linked peptidoglycan transporter activity"/>
    <property type="evidence" value="ECO:0007669"/>
    <property type="project" value="TreeGrafter"/>
</dbReference>
<keyword evidence="6 7" id="KW-0808">Transferase</keyword>
<dbReference type="GO" id="GO:0008955">
    <property type="term" value="F:peptidoglycan glycosyltransferase activity"/>
    <property type="evidence" value="ECO:0007669"/>
    <property type="project" value="UniProtKB-UniRule"/>
</dbReference>
<keyword evidence="6 7" id="KW-0328">Glycosyltransferase</keyword>
<accession>A0A5S9QWR7</accession>
<dbReference type="GO" id="GO:0009252">
    <property type="term" value="P:peptidoglycan biosynthetic process"/>
    <property type="evidence" value="ECO:0007669"/>
    <property type="project" value="UniProtKB-UniRule"/>
</dbReference>
<evidence type="ECO:0000256" key="3">
    <source>
        <dbReference type="ARBA" id="ARBA00022960"/>
    </source>
</evidence>